<dbReference type="AlphaFoldDB" id="D6Z7B7"/>
<reference evidence="1 2" key="1">
    <citation type="journal article" date="2010" name="Stand. Genomic Sci.">
        <title>Complete genome sequence of Segniliparus rotundus type strain (CDC 1076).</title>
        <authorList>
            <person name="Sikorski J."/>
            <person name="Lapidus A."/>
            <person name="Copeland A."/>
            <person name="Misra M."/>
            <person name="Glavina Del Rio T."/>
            <person name="Nolan M."/>
            <person name="Lucas S."/>
            <person name="Chen F."/>
            <person name="Tice H."/>
            <person name="Cheng J.F."/>
            <person name="Jando M."/>
            <person name="Schneider S."/>
            <person name="Bruce D."/>
            <person name="Goodwin L."/>
            <person name="Pitluck S."/>
            <person name="Liolios K."/>
            <person name="Mikhailova N."/>
            <person name="Pati A."/>
            <person name="Ivanova N."/>
            <person name="Mavromatis K."/>
            <person name="Chen A."/>
            <person name="Palaniappan K."/>
            <person name="Chertkov O."/>
            <person name="Land M."/>
            <person name="Hauser L."/>
            <person name="Chang Y.J."/>
            <person name="Jeffries C.D."/>
            <person name="Brettin T."/>
            <person name="Detter J.C."/>
            <person name="Han C."/>
            <person name="Rohde M."/>
            <person name="Goker M."/>
            <person name="Bristow J."/>
            <person name="Eisen J.A."/>
            <person name="Markowitz V."/>
            <person name="Hugenholtz P."/>
            <person name="Kyrpides N.C."/>
            <person name="Klenk H.P."/>
        </authorList>
    </citation>
    <scope>NUCLEOTIDE SEQUENCE [LARGE SCALE GENOMIC DNA]</scope>
    <source>
        <strain evidence="2">ATCC BAA-972 / CDC 1076 / CIP 108378 / DSM 44985 / JCM 13578</strain>
    </source>
</reference>
<evidence type="ECO:0000313" key="1">
    <source>
        <dbReference type="EMBL" id="ADG97847.1"/>
    </source>
</evidence>
<dbReference type="KEGG" id="srt:Srot_1383"/>
<sequence length="237" mass="25603">MTPASRPHRRALALAATAIVAVAAAVFVFRQLTPLDDNPPPAVHVPRKPSLADKSPDELRTALMTQADVPKYLTISTQNKNPEATQSANPSECLPRLLSEHGQTVVTAHAYAPDFSGMFYDGRYAAELILRPKEGQRDLVDFAHSWLARCVSFSVSLTGSAEQYPAYTVPFPADVPGNEGSLGLKVIYAFAKSDPFRNQTFYWAAVRVRGIDVLVLSGLPGVSEDLAAKAVAKLAEL</sequence>
<dbReference type="HOGENOM" id="CLU_1170005_0_0_11"/>
<evidence type="ECO:0000313" key="2">
    <source>
        <dbReference type="Proteomes" id="UP000002247"/>
    </source>
</evidence>
<dbReference type="RefSeq" id="WP_013138301.1">
    <property type="nucleotide sequence ID" value="NC_014168.1"/>
</dbReference>
<name>D6Z7B7_SEGRD</name>
<protein>
    <submittedName>
        <fullName evidence="1">Uncharacterized protein</fullName>
    </submittedName>
</protein>
<dbReference type="EMBL" id="CP001958">
    <property type="protein sequence ID" value="ADG97847.1"/>
    <property type="molecule type" value="Genomic_DNA"/>
</dbReference>
<organism evidence="1 2">
    <name type="scientific">Segniliparus rotundus (strain ATCC BAA-972 / CDC 1076 / CIP 108378 / DSM 44985 / JCM 13578)</name>
    <dbReference type="NCBI Taxonomy" id="640132"/>
    <lineage>
        <taxon>Bacteria</taxon>
        <taxon>Bacillati</taxon>
        <taxon>Actinomycetota</taxon>
        <taxon>Actinomycetes</taxon>
        <taxon>Mycobacteriales</taxon>
        <taxon>Segniliparaceae</taxon>
        <taxon>Segniliparus</taxon>
    </lineage>
</organism>
<dbReference type="OrthoDB" id="9832789at2"/>
<gene>
    <name evidence="1" type="ordered locus">Srot_1383</name>
</gene>
<proteinExistence type="predicted"/>
<dbReference type="Proteomes" id="UP000002247">
    <property type="component" value="Chromosome"/>
</dbReference>
<keyword evidence="2" id="KW-1185">Reference proteome</keyword>
<accession>D6Z7B7</accession>
<dbReference type="STRING" id="640132.Srot_1383"/>